<dbReference type="AlphaFoldDB" id="A0A6J6BQV1"/>
<dbReference type="InterPro" id="IPR036291">
    <property type="entry name" value="NAD(P)-bd_dom_sf"/>
</dbReference>
<dbReference type="Gene3D" id="3.40.50.10860">
    <property type="entry name" value="Leucine Dehydrogenase, chain A, domain 1"/>
    <property type="match status" value="1"/>
</dbReference>
<evidence type="ECO:0000259" key="1">
    <source>
        <dbReference type="Pfam" id="PF08501"/>
    </source>
</evidence>
<dbReference type="SUPFAM" id="SSF53223">
    <property type="entry name" value="Aminoacid dehydrogenase-like, N-terminal domain"/>
    <property type="match status" value="1"/>
</dbReference>
<dbReference type="SUPFAM" id="SSF51735">
    <property type="entry name" value="NAD(P)-binding Rossmann-fold domains"/>
    <property type="match status" value="1"/>
</dbReference>
<dbReference type="PANTHER" id="PTHR21089:SF1">
    <property type="entry name" value="BIFUNCTIONAL 3-DEHYDROQUINATE DEHYDRATASE_SHIKIMATE DEHYDROGENASE, CHLOROPLASTIC"/>
    <property type="match status" value="1"/>
</dbReference>
<dbReference type="InterPro" id="IPR022893">
    <property type="entry name" value="Shikimate_DH_fam"/>
</dbReference>
<evidence type="ECO:0000313" key="3">
    <source>
        <dbReference type="EMBL" id="CAB4610358.1"/>
    </source>
</evidence>
<feature type="domain" description="Shikimate dehydrogenase substrate binding N-terminal" evidence="1">
    <location>
        <begin position="8"/>
        <end position="89"/>
    </location>
</feature>
<gene>
    <name evidence="2" type="ORF">UFOPK1433_00520</name>
    <name evidence="3" type="ORF">UFOPK1843_00786</name>
</gene>
<sequence length="262" mass="28447">MASTHLAVLGSPIEHSKSPVIHTAAYDALGLDWDYGRYRIESHELSDFLAKRDASWRGLSLTMPLKEVGHAISIPSCPVAEVTGVVNTLVHTEEGWEGYNTDSFGIMKAIQLHTDVSFKEVQILGSGATARSAVNAARELFPDSEISIFARKQLSVLGIEAKALDSLSLKPLGGLTISTLPNSVVLPAFQTSAEAVVLDVAYDPWPSRLSSSWLAENRINGVEMLLWQALIQVRLFVNGDGTKELENETAVFEAMSSSVKPR</sequence>
<dbReference type="PANTHER" id="PTHR21089">
    <property type="entry name" value="SHIKIMATE DEHYDROGENASE"/>
    <property type="match status" value="1"/>
</dbReference>
<dbReference type="InterPro" id="IPR046346">
    <property type="entry name" value="Aminoacid_DH-like_N_sf"/>
</dbReference>
<accession>A0A6J6BQV1</accession>
<proteinExistence type="predicted"/>
<dbReference type="GO" id="GO:0004764">
    <property type="term" value="F:shikimate 3-dehydrogenase (NADP+) activity"/>
    <property type="evidence" value="ECO:0007669"/>
    <property type="project" value="InterPro"/>
</dbReference>
<protein>
    <submittedName>
        <fullName evidence="2">Unannotated protein</fullName>
    </submittedName>
</protein>
<dbReference type="GO" id="GO:0009423">
    <property type="term" value="P:chorismate biosynthetic process"/>
    <property type="evidence" value="ECO:0007669"/>
    <property type="project" value="TreeGrafter"/>
</dbReference>
<organism evidence="2">
    <name type="scientific">freshwater metagenome</name>
    <dbReference type="NCBI Taxonomy" id="449393"/>
    <lineage>
        <taxon>unclassified sequences</taxon>
        <taxon>metagenomes</taxon>
        <taxon>ecological metagenomes</taxon>
    </lineage>
</organism>
<dbReference type="InterPro" id="IPR013708">
    <property type="entry name" value="Shikimate_DH-bd_N"/>
</dbReference>
<dbReference type="EMBL" id="CAEZSN010000045">
    <property type="protein sequence ID" value="CAB4541352.1"/>
    <property type="molecule type" value="Genomic_DNA"/>
</dbReference>
<dbReference type="GO" id="GO:0005829">
    <property type="term" value="C:cytosol"/>
    <property type="evidence" value="ECO:0007669"/>
    <property type="project" value="TreeGrafter"/>
</dbReference>
<dbReference type="EMBL" id="CAEZUR010000056">
    <property type="protein sequence ID" value="CAB4610358.1"/>
    <property type="molecule type" value="Genomic_DNA"/>
</dbReference>
<evidence type="ECO:0000313" key="2">
    <source>
        <dbReference type="EMBL" id="CAB4541352.1"/>
    </source>
</evidence>
<dbReference type="GO" id="GO:0050661">
    <property type="term" value="F:NADP binding"/>
    <property type="evidence" value="ECO:0007669"/>
    <property type="project" value="TreeGrafter"/>
</dbReference>
<dbReference type="GO" id="GO:0019632">
    <property type="term" value="P:shikimate metabolic process"/>
    <property type="evidence" value="ECO:0007669"/>
    <property type="project" value="TreeGrafter"/>
</dbReference>
<reference evidence="2" key="1">
    <citation type="submission" date="2020-05" db="EMBL/GenBank/DDBJ databases">
        <authorList>
            <person name="Chiriac C."/>
            <person name="Salcher M."/>
            <person name="Ghai R."/>
            <person name="Kavagutti S V."/>
        </authorList>
    </citation>
    <scope>NUCLEOTIDE SEQUENCE</scope>
</reference>
<dbReference type="Pfam" id="PF08501">
    <property type="entry name" value="Shikimate_dh_N"/>
    <property type="match status" value="1"/>
</dbReference>
<dbReference type="Gene3D" id="3.40.50.720">
    <property type="entry name" value="NAD(P)-binding Rossmann-like Domain"/>
    <property type="match status" value="1"/>
</dbReference>
<name>A0A6J6BQV1_9ZZZZ</name>